<comment type="caution">
    <text evidence="1">The sequence shown here is derived from an EMBL/GenBank/DDBJ whole genome shotgun (WGS) entry which is preliminary data.</text>
</comment>
<organism evidence="1">
    <name type="scientific">mine drainage metagenome</name>
    <dbReference type="NCBI Taxonomy" id="410659"/>
    <lineage>
        <taxon>unclassified sequences</taxon>
        <taxon>metagenomes</taxon>
        <taxon>ecological metagenomes</taxon>
    </lineage>
</organism>
<dbReference type="NCBIfam" id="TIGR01643">
    <property type="entry name" value="YD_repeat_2x"/>
    <property type="match status" value="1"/>
</dbReference>
<reference evidence="1" key="1">
    <citation type="submission" date="2013-08" db="EMBL/GenBank/DDBJ databases">
        <authorList>
            <person name="Mendez C."/>
            <person name="Richter M."/>
            <person name="Ferrer M."/>
            <person name="Sanchez J."/>
        </authorList>
    </citation>
    <scope>NUCLEOTIDE SEQUENCE</scope>
</reference>
<dbReference type="Gene3D" id="2.180.10.10">
    <property type="entry name" value="RHS repeat-associated core"/>
    <property type="match status" value="1"/>
</dbReference>
<dbReference type="InterPro" id="IPR006530">
    <property type="entry name" value="YD"/>
</dbReference>
<gene>
    <name evidence="1" type="ORF">B1A_07674</name>
</gene>
<sequence>TGASLCVCALRHGLGDSGGLAGGRATSFLYDANSNQTALVDDRGGVTRWAFDSHDRKISQTYHDGSTETFVFDLASDVVQYVDCNGSTFTNTWDPMGRK</sequence>
<accession>T1CIW8</accession>
<proteinExistence type="predicted"/>
<protein>
    <submittedName>
        <fullName evidence="1">Uncharacterized protein</fullName>
    </submittedName>
</protein>
<feature type="non-terminal residue" evidence="1">
    <location>
        <position position="1"/>
    </location>
</feature>
<reference evidence="1" key="2">
    <citation type="journal article" date="2014" name="ISME J.">
        <title>Microbial stratification in low pH oxic and suboxic macroscopic growths along an acid mine drainage.</title>
        <authorList>
            <person name="Mendez-Garcia C."/>
            <person name="Mesa V."/>
            <person name="Sprenger R.R."/>
            <person name="Richter M."/>
            <person name="Diez M.S."/>
            <person name="Solano J."/>
            <person name="Bargiela R."/>
            <person name="Golyshina O.V."/>
            <person name="Manteca A."/>
            <person name="Ramos J.L."/>
            <person name="Gallego J.R."/>
            <person name="Llorente I."/>
            <person name="Martins Dos Santos V.A."/>
            <person name="Jensen O.N."/>
            <person name="Pelaez A.I."/>
            <person name="Sanchez J."/>
            <person name="Ferrer M."/>
        </authorList>
    </citation>
    <scope>NUCLEOTIDE SEQUENCE</scope>
</reference>
<dbReference type="AlphaFoldDB" id="T1CIW8"/>
<evidence type="ECO:0000313" key="1">
    <source>
        <dbReference type="EMBL" id="EQD67550.1"/>
    </source>
</evidence>
<name>T1CIW8_9ZZZZ</name>
<feature type="non-terminal residue" evidence="1">
    <location>
        <position position="99"/>
    </location>
</feature>
<dbReference type="EMBL" id="AUZX01005514">
    <property type="protein sequence ID" value="EQD67550.1"/>
    <property type="molecule type" value="Genomic_DNA"/>
</dbReference>